<gene>
    <name evidence="2" type="ORF">Taro_032470</name>
</gene>
<accession>A0A843W675</accession>
<feature type="region of interest" description="Disordered" evidence="1">
    <location>
        <begin position="1"/>
        <end position="65"/>
    </location>
</feature>
<evidence type="ECO:0000313" key="2">
    <source>
        <dbReference type="EMBL" id="MQL99743.1"/>
    </source>
</evidence>
<dbReference type="EMBL" id="NMUH01002402">
    <property type="protein sequence ID" value="MQL99743.1"/>
    <property type="molecule type" value="Genomic_DNA"/>
</dbReference>
<feature type="compositionally biased region" description="Basic and acidic residues" evidence="1">
    <location>
        <begin position="24"/>
        <end position="40"/>
    </location>
</feature>
<protein>
    <submittedName>
        <fullName evidence="2">Uncharacterized protein</fullName>
    </submittedName>
</protein>
<comment type="caution">
    <text evidence="2">The sequence shown here is derived from an EMBL/GenBank/DDBJ whole genome shotgun (WGS) entry which is preliminary data.</text>
</comment>
<reference evidence="2" key="1">
    <citation type="submission" date="2017-07" db="EMBL/GenBank/DDBJ databases">
        <title>Taro Niue Genome Assembly and Annotation.</title>
        <authorList>
            <person name="Atibalentja N."/>
            <person name="Keating K."/>
            <person name="Fields C.J."/>
        </authorList>
    </citation>
    <scope>NUCLEOTIDE SEQUENCE</scope>
    <source>
        <strain evidence="2">Niue_2</strain>
        <tissue evidence="2">Leaf</tissue>
    </source>
</reference>
<evidence type="ECO:0000313" key="3">
    <source>
        <dbReference type="Proteomes" id="UP000652761"/>
    </source>
</evidence>
<name>A0A843W675_COLES</name>
<keyword evidence="3" id="KW-1185">Reference proteome</keyword>
<dbReference type="Proteomes" id="UP000652761">
    <property type="component" value="Unassembled WGS sequence"/>
</dbReference>
<dbReference type="AlphaFoldDB" id="A0A843W675"/>
<feature type="region of interest" description="Disordered" evidence="1">
    <location>
        <begin position="139"/>
        <end position="160"/>
    </location>
</feature>
<organism evidence="2 3">
    <name type="scientific">Colocasia esculenta</name>
    <name type="common">Wild taro</name>
    <name type="synonym">Arum esculentum</name>
    <dbReference type="NCBI Taxonomy" id="4460"/>
    <lineage>
        <taxon>Eukaryota</taxon>
        <taxon>Viridiplantae</taxon>
        <taxon>Streptophyta</taxon>
        <taxon>Embryophyta</taxon>
        <taxon>Tracheophyta</taxon>
        <taxon>Spermatophyta</taxon>
        <taxon>Magnoliopsida</taxon>
        <taxon>Liliopsida</taxon>
        <taxon>Araceae</taxon>
        <taxon>Aroideae</taxon>
        <taxon>Colocasieae</taxon>
        <taxon>Colocasia</taxon>
    </lineage>
</organism>
<evidence type="ECO:0000256" key="1">
    <source>
        <dbReference type="SAM" id="MobiDB-lite"/>
    </source>
</evidence>
<proteinExistence type="predicted"/>
<sequence>MSRRSARIQVQSSSVAEPEGASVDGHEGAGVDRREEDRVDTAGGRTVERLVAPPPRSHTNADPIPRKIYSMQTSAKAPETPPQFFQIFGLEFHDHLMAGNWKRGLGGVATGAHLGGVPDSRRKGPRWWHLRLGPGEGQRLRAAAPRAGGHSSAAMGQARA</sequence>